<evidence type="ECO:0000256" key="1">
    <source>
        <dbReference type="SAM" id="MobiDB-lite"/>
    </source>
</evidence>
<reference evidence="2" key="1">
    <citation type="submission" date="2023-10" db="EMBL/GenBank/DDBJ databases">
        <authorList>
            <person name="Chen Y."/>
            <person name="Shah S."/>
            <person name="Dougan E. K."/>
            <person name="Thang M."/>
            <person name="Chan C."/>
        </authorList>
    </citation>
    <scope>NUCLEOTIDE SEQUENCE [LARGE SCALE GENOMIC DNA]</scope>
</reference>
<sequence length="195" mass="21361">MERGGRRREEEEEEEDLDVRAVRLPGRKRARGRAGRRRARGPLPASPPDWQRVCPPPGLGGAPMTGKAQKARRSLAAGLPSRLGIQRGENTRGPDFAGTKKGEEEERREGFGVRVNVRVAHCTFDWHSWMFVAAKTALPKCPATRVVRPTAPGSRAPPENARANANTCNYVGPQRALPLGRACSPTGGLWTKNKE</sequence>
<proteinExistence type="predicted"/>
<evidence type="ECO:0000313" key="2">
    <source>
        <dbReference type="EMBL" id="CAK0852386.1"/>
    </source>
</evidence>
<organism evidence="2 3">
    <name type="scientific">Prorocentrum cordatum</name>
    <dbReference type="NCBI Taxonomy" id="2364126"/>
    <lineage>
        <taxon>Eukaryota</taxon>
        <taxon>Sar</taxon>
        <taxon>Alveolata</taxon>
        <taxon>Dinophyceae</taxon>
        <taxon>Prorocentrales</taxon>
        <taxon>Prorocentraceae</taxon>
        <taxon>Prorocentrum</taxon>
    </lineage>
</organism>
<gene>
    <name evidence="2" type="ORF">PCOR1329_LOCUS44196</name>
</gene>
<protein>
    <submittedName>
        <fullName evidence="2">Uncharacterized protein</fullName>
    </submittedName>
</protein>
<dbReference type="EMBL" id="CAUYUJ010015310">
    <property type="protein sequence ID" value="CAK0852386.1"/>
    <property type="molecule type" value="Genomic_DNA"/>
</dbReference>
<evidence type="ECO:0000313" key="3">
    <source>
        <dbReference type="Proteomes" id="UP001189429"/>
    </source>
</evidence>
<accession>A0ABN9U0U0</accession>
<feature type="compositionally biased region" description="Basic residues" evidence="1">
    <location>
        <begin position="25"/>
        <end position="40"/>
    </location>
</feature>
<dbReference type="Proteomes" id="UP001189429">
    <property type="component" value="Unassembled WGS sequence"/>
</dbReference>
<feature type="region of interest" description="Disordered" evidence="1">
    <location>
        <begin position="1"/>
        <end position="106"/>
    </location>
</feature>
<name>A0ABN9U0U0_9DINO</name>
<keyword evidence="3" id="KW-1185">Reference proteome</keyword>
<comment type="caution">
    <text evidence="2">The sequence shown here is derived from an EMBL/GenBank/DDBJ whole genome shotgun (WGS) entry which is preliminary data.</text>
</comment>